<dbReference type="OrthoDB" id="124385at2759"/>
<evidence type="ECO:0008006" key="3">
    <source>
        <dbReference type="Google" id="ProtNLM"/>
    </source>
</evidence>
<comment type="caution">
    <text evidence="1">The sequence shown here is derived from an EMBL/GenBank/DDBJ whole genome shotgun (WGS) entry which is preliminary data.</text>
</comment>
<gene>
    <name evidence="1" type="ORF">PHYBOEH_004963</name>
</gene>
<reference evidence="1" key="1">
    <citation type="submission" date="2021-02" db="EMBL/GenBank/DDBJ databases">
        <authorList>
            <person name="Palmer J.M."/>
        </authorList>
    </citation>
    <scope>NUCLEOTIDE SEQUENCE</scope>
    <source>
        <strain evidence="1">SCRP23</strain>
    </source>
</reference>
<sequence length="541" mass="60887">MIFGVLQQVLNELFVDVQEEKVSFYHGDLFEPSHFRLNDVFLKTTLINTLQLPFELAAGYIGHVNVEGLVGAVAGFPLDIKVNDICLVLRPKQVEWGNELLMRYARELVVVIWQSLMAPSVDKKGGALFISPAKWLSGRIQAARADTIVQLERIHIRVESERSGKLVAYGLHIPLIRFAPREIEEQILYRRQQPGVTYPKASDNSTSKLLTLEKVSLYTDLNAKAFWTPPSEAERWKSYCTEERKAFLVSIYSRPILMQLLKPPPYPYPHDGEDETANPVTEYKWISGDYIREPEDGFFYVGLKYSSHEFAAKPTGRVQFMGDEEWSLKGRMCIGPTKIDCNEAAMRAAMGAAKAAEMRAEIDFSAPTHFSILSDTYHSFIRLVAQFPKKKKKKLAAQHSADANALNITTIAKASVSDPPTQGDTTDGQDQLQNQVKMARLLHALLLRSSTFELEVGSLELNLSAYTSHMDRVTHSSKEATGAPESREDVNVTIPMTTYRLQNRPTMNECLVDVAGARIVYRSTMQGRAAVVRHLSQYLKL</sequence>
<accession>A0A8T1WML1</accession>
<dbReference type="Proteomes" id="UP000693981">
    <property type="component" value="Unassembled WGS sequence"/>
</dbReference>
<proteinExistence type="predicted"/>
<dbReference type="EMBL" id="JAGDFL010000262">
    <property type="protein sequence ID" value="KAG7394605.1"/>
    <property type="molecule type" value="Genomic_DNA"/>
</dbReference>
<name>A0A8T1WML1_9STRA</name>
<dbReference type="AlphaFoldDB" id="A0A8T1WML1"/>
<evidence type="ECO:0000313" key="1">
    <source>
        <dbReference type="EMBL" id="KAG7394605.1"/>
    </source>
</evidence>
<protein>
    <recommendedName>
        <fullName evidence="3">Vacuolar protein sorting-associated protein</fullName>
    </recommendedName>
</protein>
<keyword evidence="2" id="KW-1185">Reference proteome</keyword>
<organism evidence="1 2">
    <name type="scientific">Phytophthora boehmeriae</name>
    <dbReference type="NCBI Taxonomy" id="109152"/>
    <lineage>
        <taxon>Eukaryota</taxon>
        <taxon>Sar</taxon>
        <taxon>Stramenopiles</taxon>
        <taxon>Oomycota</taxon>
        <taxon>Peronosporomycetes</taxon>
        <taxon>Peronosporales</taxon>
        <taxon>Peronosporaceae</taxon>
        <taxon>Phytophthora</taxon>
    </lineage>
</organism>
<evidence type="ECO:0000313" key="2">
    <source>
        <dbReference type="Proteomes" id="UP000693981"/>
    </source>
</evidence>